<dbReference type="Gene3D" id="3.30.2310.20">
    <property type="entry name" value="RelE-like"/>
    <property type="match status" value="1"/>
</dbReference>
<dbReference type="InterPro" id="IPR035093">
    <property type="entry name" value="RelE/ParE_toxin_dom_sf"/>
</dbReference>
<dbReference type="Proteomes" id="UP000824239">
    <property type="component" value="Unassembled WGS sequence"/>
</dbReference>
<proteinExistence type="predicted"/>
<organism evidence="2 3">
    <name type="scientific">Candidatus Avoscillospira avicola</name>
    <dbReference type="NCBI Taxonomy" id="2840706"/>
    <lineage>
        <taxon>Bacteria</taxon>
        <taxon>Bacillati</taxon>
        <taxon>Bacillota</taxon>
        <taxon>Clostridia</taxon>
        <taxon>Eubacteriales</taxon>
        <taxon>Oscillospiraceae</taxon>
        <taxon>Oscillospiraceae incertae sedis</taxon>
        <taxon>Candidatus Avoscillospira</taxon>
    </lineage>
</organism>
<dbReference type="Pfam" id="PF05016">
    <property type="entry name" value="ParE_toxin"/>
    <property type="match status" value="1"/>
</dbReference>
<evidence type="ECO:0000313" key="3">
    <source>
        <dbReference type="Proteomes" id="UP000824239"/>
    </source>
</evidence>
<dbReference type="EMBL" id="DVHE01000023">
    <property type="protein sequence ID" value="HIR50321.1"/>
    <property type="molecule type" value="Genomic_DNA"/>
</dbReference>
<protein>
    <submittedName>
        <fullName evidence="2">Type II toxin-antitoxin system RelE/ParE family toxin</fullName>
    </submittedName>
</protein>
<gene>
    <name evidence="2" type="ORF">IAA53_03400</name>
</gene>
<accession>A0A9D1DGR9</accession>
<dbReference type="SUPFAM" id="SSF143011">
    <property type="entry name" value="RelE-like"/>
    <property type="match status" value="1"/>
</dbReference>
<keyword evidence="1" id="KW-1277">Toxin-antitoxin system</keyword>
<sequence>MEIRYSKAAVKAIEAMDRPTKARIRAGILGLTQKPPQGDIKPMQGYHDGRQRLRVGKYRIIYKFGLEMQLEILHIIDIGSRGDIYK</sequence>
<evidence type="ECO:0000313" key="2">
    <source>
        <dbReference type="EMBL" id="HIR50321.1"/>
    </source>
</evidence>
<dbReference type="AlphaFoldDB" id="A0A9D1DGR9"/>
<evidence type="ECO:0000256" key="1">
    <source>
        <dbReference type="ARBA" id="ARBA00022649"/>
    </source>
</evidence>
<comment type="caution">
    <text evidence="2">The sequence shown here is derived from an EMBL/GenBank/DDBJ whole genome shotgun (WGS) entry which is preliminary data.</text>
</comment>
<reference evidence="2" key="1">
    <citation type="submission" date="2020-10" db="EMBL/GenBank/DDBJ databases">
        <authorList>
            <person name="Gilroy R."/>
        </authorList>
    </citation>
    <scope>NUCLEOTIDE SEQUENCE</scope>
    <source>
        <strain evidence="2">ChiBcec15-4380</strain>
    </source>
</reference>
<dbReference type="InterPro" id="IPR007712">
    <property type="entry name" value="RelE/ParE_toxin"/>
</dbReference>
<name>A0A9D1DGR9_9FIRM</name>
<reference evidence="2" key="2">
    <citation type="journal article" date="2021" name="PeerJ">
        <title>Extensive microbial diversity within the chicken gut microbiome revealed by metagenomics and culture.</title>
        <authorList>
            <person name="Gilroy R."/>
            <person name="Ravi A."/>
            <person name="Getino M."/>
            <person name="Pursley I."/>
            <person name="Horton D.L."/>
            <person name="Alikhan N.F."/>
            <person name="Baker D."/>
            <person name="Gharbi K."/>
            <person name="Hall N."/>
            <person name="Watson M."/>
            <person name="Adriaenssens E.M."/>
            <person name="Foster-Nyarko E."/>
            <person name="Jarju S."/>
            <person name="Secka A."/>
            <person name="Antonio M."/>
            <person name="Oren A."/>
            <person name="Chaudhuri R.R."/>
            <person name="La Ragione R."/>
            <person name="Hildebrand F."/>
            <person name="Pallen M.J."/>
        </authorList>
    </citation>
    <scope>NUCLEOTIDE SEQUENCE</scope>
    <source>
        <strain evidence="2">ChiBcec15-4380</strain>
    </source>
</reference>